<keyword evidence="2" id="KW-1185">Reference proteome</keyword>
<name>A0ACB9DP04_ARCLA</name>
<dbReference type="Proteomes" id="UP001055879">
    <property type="component" value="Linkage Group LG03"/>
</dbReference>
<organism evidence="1 2">
    <name type="scientific">Arctium lappa</name>
    <name type="common">Greater burdock</name>
    <name type="synonym">Lappa major</name>
    <dbReference type="NCBI Taxonomy" id="4217"/>
    <lineage>
        <taxon>Eukaryota</taxon>
        <taxon>Viridiplantae</taxon>
        <taxon>Streptophyta</taxon>
        <taxon>Embryophyta</taxon>
        <taxon>Tracheophyta</taxon>
        <taxon>Spermatophyta</taxon>
        <taxon>Magnoliopsida</taxon>
        <taxon>eudicotyledons</taxon>
        <taxon>Gunneridae</taxon>
        <taxon>Pentapetalae</taxon>
        <taxon>asterids</taxon>
        <taxon>campanulids</taxon>
        <taxon>Asterales</taxon>
        <taxon>Asteraceae</taxon>
        <taxon>Carduoideae</taxon>
        <taxon>Cardueae</taxon>
        <taxon>Arctiinae</taxon>
        <taxon>Arctium</taxon>
    </lineage>
</organism>
<proteinExistence type="predicted"/>
<sequence>MPLYLRKTMWDFLNLAEKSHISDKLATFPSPATIIIEANRNKFGIKELTRTGKNFTNFSAASYPDLESPSPTAISACAKKIEPKLIQIPKKKSKKHDSITKINIPSYKPAKGTDSVIFRAISRALPPYSSNTPKR</sequence>
<evidence type="ECO:0000313" key="1">
    <source>
        <dbReference type="EMBL" id="KAI3748434.1"/>
    </source>
</evidence>
<reference evidence="2" key="1">
    <citation type="journal article" date="2022" name="Mol. Ecol. Resour.">
        <title>The genomes of chicory, endive, great burdock and yacon provide insights into Asteraceae palaeo-polyploidization history and plant inulin production.</title>
        <authorList>
            <person name="Fan W."/>
            <person name="Wang S."/>
            <person name="Wang H."/>
            <person name="Wang A."/>
            <person name="Jiang F."/>
            <person name="Liu H."/>
            <person name="Zhao H."/>
            <person name="Xu D."/>
            <person name="Zhang Y."/>
        </authorList>
    </citation>
    <scope>NUCLEOTIDE SEQUENCE [LARGE SCALE GENOMIC DNA]</scope>
    <source>
        <strain evidence="2">cv. Niubang</strain>
    </source>
</reference>
<comment type="caution">
    <text evidence="1">The sequence shown here is derived from an EMBL/GenBank/DDBJ whole genome shotgun (WGS) entry which is preliminary data.</text>
</comment>
<protein>
    <submittedName>
        <fullName evidence="1">Uncharacterized protein</fullName>
    </submittedName>
</protein>
<reference evidence="1 2" key="2">
    <citation type="journal article" date="2022" name="Mol. Ecol. Resour.">
        <title>The genomes of chicory, endive, great burdock and yacon provide insights into Asteraceae paleo-polyploidization history and plant inulin production.</title>
        <authorList>
            <person name="Fan W."/>
            <person name="Wang S."/>
            <person name="Wang H."/>
            <person name="Wang A."/>
            <person name="Jiang F."/>
            <person name="Liu H."/>
            <person name="Zhao H."/>
            <person name="Xu D."/>
            <person name="Zhang Y."/>
        </authorList>
    </citation>
    <scope>NUCLEOTIDE SEQUENCE [LARGE SCALE GENOMIC DNA]</scope>
    <source>
        <strain evidence="2">cv. Niubang</strain>
    </source>
</reference>
<dbReference type="EMBL" id="CM042049">
    <property type="protein sequence ID" value="KAI3748434.1"/>
    <property type="molecule type" value="Genomic_DNA"/>
</dbReference>
<accession>A0ACB9DP04</accession>
<evidence type="ECO:0000313" key="2">
    <source>
        <dbReference type="Proteomes" id="UP001055879"/>
    </source>
</evidence>
<gene>
    <name evidence="1" type="ORF">L6452_11496</name>
</gene>